<dbReference type="GO" id="GO:0004803">
    <property type="term" value="F:transposase activity"/>
    <property type="evidence" value="ECO:0007669"/>
    <property type="project" value="InterPro"/>
</dbReference>
<dbReference type="NCBIfam" id="NF033580">
    <property type="entry name" value="transpos_IS5_3"/>
    <property type="match status" value="1"/>
</dbReference>
<dbReference type="EMBL" id="FOMS01000006">
    <property type="protein sequence ID" value="SFE12500.1"/>
    <property type="molecule type" value="Genomic_DNA"/>
</dbReference>
<evidence type="ECO:0000256" key="1">
    <source>
        <dbReference type="SAM" id="MobiDB-lite"/>
    </source>
</evidence>
<evidence type="ECO:0000313" key="5">
    <source>
        <dbReference type="Proteomes" id="UP000325289"/>
    </source>
</evidence>
<reference evidence="4 5" key="1">
    <citation type="submission" date="2016-10" db="EMBL/GenBank/DDBJ databases">
        <authorList>
            <person name="Varghese N."/>
            <person name="Submissions S."/>
        </authorList>
    </citation>
    <scope>NUCLEOTIDE SEQUENCE [LARGE SCALE GENOMIC DNA]</scope>
    <source>
        <strain evidence="5">YIM D21,KCTC 23444,ACCC 10710</strain>
    </source>
</reference>
<dbReference type="PANTHER" id="PTHR30007">
    <property type="entry name" value="PHP DOMAIN PROTEIN"/>
    <property type="match status" value="1"/>
</dbReference>
<dbReference type="Pfam" id="PF01609">
    <property type="entry name" value="DDE_Tnp_1"/>
    <property type="match status" value="1"/>
</dbReference>
<dbReference type="RefSeq" id="WP_149756032.1">
    <property type="nucleotide sequence ID" value="NZ_FOMS01000006.1"/>
</dbReference>
<keyword evidence="5" id="KW-1185">Reference proteome</keyword>
<dbReference type="OrthoDB" id="32553at2"/>
<dbReference type="GO" id="GO:0006313">
    <property type="term" value="P:DNA transposition"/>
    <property type="evidence" value="ECO:0007669"/>
    <property type="project" value="InterPro"/>
</dbReference>
<dbReference type="AlphaFoldDB" id="A0A1I1Y3W2"/>
<name>A0A1I1Y3W2_9RHOB</name>
<evidence type="ECO:0000259" key="3">
    <source>
        <dbReference type="Pfam" id="PF13340"/>
    </source>
</evidence>
<evidence type="ECO:0000313" key="4">
    <source>
        <dbReference type="EMBL" id="SFE12500.1"/>
    </source>
</evidence>
<sequence>MAWTEITREQYDRRHLRYASDSTDDEWALIEPFMPAPNKVGRPRKWRMREIWDAIQYIAAAGCQWAMLPKDFPPFTTVQHYFYRLRDSGMLDLINETLVMWARLLAGRAAEPTAGVIDSQSVKTTESGGPRGFDAGKKTKGRKRHILTDTEGNMLGAVTHTADVQDRDGAPNVIADTKESFPTLAHLFADGGYAGEKLETAMQNMDGPTIEIVKRPDGVKGFVVIARRWVVERSFAWFGRCRRLAKDWETTIASADAWLLIASIRRTTRLIARA</sequence>
<dbReference type="PANTHER" id="PTHR30007:SF0">
    <property type="entry name" value="TRANSPOSASE"/>
    <property type="match status" value="1"/>
</dbReference>
<dbReference type="InterPro" id="IPR025161">
    <property type="entry name" value="IS402-like_dom"/>
</dbReference>
<dbReference type="InterPro" id="IPR002559">
    <property type="entry name" value="Transposase_11"/>
</dbReference>
<dbReference type="Pfam" id="PF13340">
    <property type="entry name" value="DUF4096"/>
    <property type="match status" value="1"/>
</dbReference>
<feature type="region of interest" description="Disordered" evidence="1">
    <location>
        <begin position="118"/>
        <end position="143"/>
    </location>
</feature>
<feature type="compositionally biased region" description="Polar residues" evidence="1">
    <location>
        <begin position="118"/>
        <end position="127"/>
    </location>
</feature>
<organism evidence="4 5">
    <name type="scientific">Roseivivax sediminis</name>
    <dbReference type="NCBI Taxonomy" id="936889"/>
    <lineage>
        <taxon>Bacteria</taxon>
        <taxon>Pseudomonadati</taxon>
        <taxon>Pseudomonadota</taxon>
        <taxon>Alphaproteobacteria</taxon>
        <taxon>Rhodobacterales</taxon>
        <taxon>Roseobacteraceae</taxon>
        <taxon>Roseivivax</taxon>
    </lineage>
</organism>
<dbReference type="GO" id="GO:0003677">
    <property type="term" value="F:DNA binding"/>
    <property type="evidence" value="ECO:0007669"/>
    <property type="project" value="InterPro"/>
</dbReference>
<evidence type="ECO:0000259" key="2">
    <source>
        <dbReference type="Pfam" id="PF01609"/>
    </source>
</evidence>
<gene>
    <name evidence="4" type="ORF">SAMN04515678_106211</name>
</gene>
<protein>
    <submittedName>
        <fullName evidence="4">Transposase</fullName>
    </submittedName>
</protein>
<feature type="domain" description="Insertion element IS402-like" evidence="3">
    <location>
        <begin position="23"/>
        <end position="94"/>
    </location>
</feature>
<feature type="domain" description="Transposase IS4-like" evidence="2">
    <location>
        <begin position="112"/>
        <end position="262"/>
    </location>
</feature>
<proteinExistence type="predicted"/>
<accession>A0A1I1Y3W2</accession>
<dbReference type="Proteomes" id="UP000325289">
    <property type="component" value="Unassembled WGS sequence"/>
</dbReference>